<organism evidence="1 2">
    <name type="scientific">Nocardia aurantia</name>
    <dbReference type="NCBI Taxonomy" id="2585199"/>
    <lineage>
        <taxon>Bacteria</taxon>
        <taxon>Bacillati</taxon>
        <taxon>Actinomycetota</taxon>
        <taxon>Actinomycetes</taxon>
        <taxon>Mycobacteriales</taxon>
        <taxon>Nocardiaceae</taxon>
        <taxon>Nocardia</taxon>
    </lineage>
</organism>
<gene>
    <name evidence="1" type="ORF">NRB56_04250</name>
</gene>
<keyword evidence="2" id="KW-1185">Reference proteome</keyword>
<evidence type="ECO:0000313" key="1">
    <source>
        <dbReference type="EMBL" id="MQY24872.1"/>
    </source>
</evidence>
<protein>
    <submittedName>
        <fullName evidence="1">Uncharacterized protein</fullName>
    </submittedName>
</protein>
<accession>A0A7K0DHU5</accession>
<sequence length="63" mass="6626">MRGAYTDLDAEKTAALSVIAALDAADHTEPHHPGIADTALLDALALNLPAAPEPLLHKLFEIN</sequence>
<dbReference type="EMBL" id="WEGI01000001">
    <property type="protein sequence ID" value="MQY24872.1"/>
    <property type="molecule type" value="Genomic_DNA"/>
</dbReference>
<comment type="caution">
    <text evidence="1">The sequence shown here is derived from an EMBL/GenBank/DDBJ whole genome shotgun (WGS) entry which is preliminary data.</text>
</comment>
<dbReference type="Proteomes" id="UP000431401">
    <property type="component" value="Unassembled WGS sequence"/>
</dbReference>
<evidence type="ECO:0000313" key="2">
    <source>
        <dbReference type="Proteomes" id="UP000431401"/>
    </source>
</evidence>
<dbReference type="AlphaFoldDB" id="A0A7K0DHU5"/>
<reference evidence="1 2" key="1">
    <citation type="submission" date="2019-10" db="EMBL/GenBank/DDBJ databases">
        <title>Nocardia macrotermitis sp. nov. and Nocardia aurantia sp. nov., isolated from the gut of fungus growing-termite Macrotermes natalensis.</title>
        <authorList>
            <person name="Benndorf R."/>
            <person name="Schwitalla J."/>
            <person name="Martin K."/>
            <person name="De Beer W."/>
            <person name="Kaster A.-K."/>
            <person name="Vollmers J."/>
            <person name="Poulsen M."/>
            <person name="Beemelmanns C."/>
        </authorList>
    </citation>
    <scope>NUCLEOTIDE SEQUENCE [LARGE SCALE GENOMIC DNA]</scope>
    <source>
        <strain evidence="1 2">RB56</strain>
    </source>
</reference>
<name>A0A7K0DHU5_9NOCA</name>
<dbReference type="RefSeq" id="WP_153338741.1">
    <property type="nucleotide sequence ID" value="NZ_WEGI01000001.1"/>
</dbReference>
<proteinExistence type="predicted"/>